<proteinExistence type="predicted"/>
<accession>A0A6A4I6B4</accession>
<keyword evidence="4" id="KW-1185">Reference proteome</keyword>
<reference evidence="3" key="1">
    <citation type="journal article" date="2019" name="Environ. Microbiol.">
        <title>Fungal ecological strategies reflected in gene transcription - a case study of two litter decomposers.</title>
        <authorList>
            <person name="Barbi F."/>
            <person name="Kohler A."/>
            <person name="Barry K."/>
            <person name="Baskaran P."/>
            <person name="Daum C."/>
            <person name="Fauchery L."/>
            <person name="Ihrmark K."/>
            <person name="Kuo A."/>
            <person name="LaButti K."/>
            <person name="Lipzen A."/>
            <person name="Morin E."/>
            <person name="Grigoriev I.V."/>
            <person name="Henrissat B."/>
            <person name="Lindahl B."/>
            <person name="Martin F."/>
        </authorList>
    </citation>
    <scope>NUCLEOTIDE SEQUENCE</scope>
    <source>
        <strain evidence="3">JB14</strain>
    </source>
</reference>
<evidence type="ECO:0000256" key="2">
    <source>
        <dbReference type="SAM" id="Phobius"/>
    </source>
</evidence>
<organism evidence="3 4">
    <name type="scientific">Gymnopus androsaceus JB14</name>
    <dbReference type="NCBI Taxonomy" id="1447944"/>
    <lineage>
        <taxon>Eukaryota</taxon>
        <taxon>Fungi</taxon>
        <taxon>Dikarya</taxon>
        <taxon>Basidiomycota</taxon>
        <taxon>Agaricomycotina</taxon>
        <taxon>Agaricomycetes</taxon>
        <taxon>Agaricomycetidae</taxon>
        <taxon>Agaricales</taxon>
        <taxon>Marasmiineae</taxon>
        <taxon>Omphalotaceae</taxon>
        <taxon>Gymnopus</taxon>
    </lineage>
</organism>
<feature type="compositionally biased region" description="Basic and acidic residues" evidence="1">
    <location>
        <begin position="347"/>
        <end position="358"/>
    </location>
</feature>
<feature type="region of interest" description="Disordered" evidence="1">
    <location>
        <begin position="304"/>
        <end position="337"/>
    </location>
</feature>
<dbReference type="OrthoDB" id="3060931at2759"/>
<dbReference type="AlphaFoldDB" id="A0A6A4I6B4"/>
<gene>
    <name evidence="3" type="ORF">BT96DRAFT_1014083</name>
</gene>
<keyword evidence="2" id="KW-0812">Transmembrane</keyword>
<evidence type="ECO:0000313" key="3">
    <source>
        <dbReference type="EMBL" id="KAE9407522.1"/>
    </source>
</evidence>
<feature type="transmembrane region" description="Helical" evidence="2">
    <location>
        <begin position="63"/>
        <end position="84"/>
    </location>
</feature>
<feature type="compositionally biased region" description="Basic and acidic residues" evidence="1">
    <location>
        <begin position="324"/>
        <end position="334"/>
    </location>
</feature>
<dbReference type="EMBL" id="ML769395">
    <property type="protein sequence ID" value="KAE9407522.1"/>
    <property type="molecule type" value="Genomic_DNA"/>
</dbReference>
<evidence type="ECO:0000256" key="1">
    <source>
        <dbReference type="SAM" id="MobiDB-lite"/>
    </source>
</evidence>
<evidence type="ECO:0000313" key="4">
    <source>
        <dbReference type="Proteomes" id="UP000799118"/>
    </source>
</evidence>
<name>A0A6A4I6B4_9AGAR</name>
<keyword evidence="2" id="KW-1133">Transmembrane helix</keyword>
<protein>
    <submittedName>
        <fullName evidence="3">Uncharacterized protein</fullName>
    </submittedName>
</protein>
<sequence length="366" mass="40657">MHTASQRNIYNIYYLIAYCLNLRALSTRRLNSTHSSILSSHLAMSIITSNSHTAPTPIFTSMYTILALAFISISILGVFCYSVYRCYCSAVYQTRREWEIEQEQRLRERKSDEKGVRVLECEGRDLKANWTRCRSGTDCKTSFDSVTSVGFEFDITSPPLAVTYPHSATPRGASPVSPIFPLPQATEFHEYRLDSDDANNAKLGLSPAPAYTHFDSTIPLYGSNTNSSFNLSDVQTIPGPSPFYDSNSIPFYAPGTTLNPIDPKLRPVSGYYALGSARAGATSVYPYTNPNLKSSLSNLNPRSRTQIGNENHDPFGIAKLTPRSKSESKPKLEANAKAWNQKLERVVNPKGLLRDSNSDTRSQAHV</sequence>
<dbReference type="Proteomes" id="UP000799118">
    <property type="component" value="Unassembled WGS sequence"/>
</dbReference>
<feature type="region of interest" description="Disordered" evidence="1">
    <location>
        <begin position="347"/>
        <end position="366"/>
    </location>
</feature>
<keyword evidence="2" id="KW-0472">Membrane</keyword>